<protein>
    <submittedName>
        <fullName evidence="3">Uncharacterized protein</fullName>
    </submittedName>
</protein>
<evidence type="ECO:0000256" key="2">
    <source>
        <dbReference type="SAM" id="Phobius"/>
    </source>
</evidence>
<comment type="caution">
    <text evidence="3">The sequence shown here is derived from an EMBL/GenBank/DDBJ whole genome shotgun (WGS) entry which is preliminary data.</text>
</comment>
<reference evidence="3 4" key="1">
    <citation type="submission" date="2018-02" db="EMBL/GenBank/DDBJ databases">
        <title>Comparative genomes isolates from brazilian mangrove.</title>
        <authorList>
            <person name="Araujo J.E."/>
            <person name="Taketani R.G."/>
            <person name="Silva M.C.P."/>
            <person name="Loureco M.V."/>
            <person name="Andreote F.D."/>
        </authorList>
    </citation>
    <scope>NUCLEOTIDE SEQUENCE [LARGE SCALE GENOMIC DNA]</scope>
    <source>
        <strain evidence="3 4">HEX-2 MGV</strain>
    </source>
</reference>
<evidence type="ECO:0000256" key="1">
    <source>
        <dbReference type="SAM" id="MobiDB-lite"/>
    </source>
</evidence>
<feature type="region of interest" description="Disordered" evidence="1">
    <location>
        <begin position="68"/>
        <end position="114"/>
    </location>
</feature>
<dbReference type="RefSeq" id="WP_105351175.1">
    <property type="nucleotide sequence ID" value="NZ_PUIA01000017.1"/>
</dbReference>
<accession>A0A2S8FXC7</accession>
<feature type="transmembrane region" description="Helical" evidence="2">
    <location>
        <begin position="197"/>
        <end position="226"/>
    </location>
</feature>
<evidence type="ECO:0000313" key="3">
    <source>
        <dbReference type="EMBL" id="PQO36831.1"/>
    </source>
</evidence>
<keyword evidence="2" id="KW-0812">Transmembrane</keyword>
<evidence type="ECO:0000313" key="4">
    <source>
        <dbReference type="Proteomes" id="UP000240009"/>
    </source>
</evidence>
<name>A0A2S8FXC7_9BACT</name>
<sequence>MPISFHCETCRRSICVPDGSEGKKTRCPNCYSIVQIPFSGSPKLSTMTEVPKESEFAPLVDDDPLGIVGKTESRWDQPTQQPSINPFADQPDLPASAPATAVLPKQPAPNKHKSIPSQASTVSLLATILMLLSLIMLIPSLLSIGANVIALDDIGMGNPEQVGSLAGMITVFVLQILTIIALNEARTLRNYSTARTGMVLALIPCSNPATLLIIPLGLAIWGVLLIHAPQVRDAFESERGYTPD</sequence>
<dbReference type="OrthoDB" id="292474at2"/>
<dbReference type="Proteomes" id="UP000240009">
    <property type="component" value="Unassembled WGS sequence"/>
</dbReference>
<feature type="transmembrane region" description="Helical" evidence="2">
    <location>
        <begin position="162"/>
        <end position="185"/>
    </location>
</feature>
<gene>
    <name evidence="3" type="ORF">C5Y96_06600</name>
</gene>
<dbReference type="AlphaFoldDB" id="A0A2S8FXC7"/>
<organism evidence="3 4">
    <name type="scientific">Blastopirellula marina</name>
    <dbReference type="NCBI Taxonomy" id="124"/>
    <lineage>
        <taxon>Bacteria</taxon>
        <taxon>Pseudomonadati</taxon>
        <taxon>Planctomycetota</taxon>
        <taxon>Planctomycetia</taxon>
        <taxon>Pirellulales</taxon>
        <taxon>Pirellulaceae</taxon>
        <taxon>Blastopirellula</taxon>
    </lineage>
</organism>
<proteinExistence type="predicted"/>
<keyword evidence="2" id="KW-1133">Transmembrane helix</keyword>
<dbReference type="EMBL" id="PUIA01000017">
    <property type="protein sequence ID" value="PQO36831.1"/>
    <property type="molecule type" value="Genomic_DNA"/>
</dbReference>
<keyword evidence="2" id="KW-0472">Membrane</keyword>
<feature type="transmembrane region" description="Helical" evidence="2">
    <location>
        <begin position="121"/>
        <end position="142"/>
    </location>
</feature>